<evidence type="ECO:0000313" key="1">
    <source>
        <dbReference type="EMBL" id="MBO1109952.1"/>
    </source>
</evidence>
<reference evidence="1" key="1">
    <citation type="submission" date="2021-03" db="EMBL/GenBank/DDBJ databases">
        <title>Plesiomonas shigelloides zfcc0051, isolated from zebrafish feces.</title>
        <authorList>
            <person name="Vanderhoek Z."/>
            <person name="Gaulke C."/>
        </authorList>
    </citation>
    <scope>NUCLEOTIDE SEQUENCE</scope>
    <source>
        <strain evidence="1">Zfcc0051</strain>
    </source>
</reference>
<sequence length="137" mass="15269">SLTFVNGFIGYFDWSSLSNNITTTLASDISAVNAQHAIDTRSNQLLLLVADISNASAITDIIRKAHRITTVVPALENLTATQDTHLRAIDHKVKALTFEQRIWIKHKIALCNQLVTARDLINALDYYAIEEARPLIQ</sequence>
<gene>
    <name evidence="1" type="ORF">J2R62_17520</name>
</gene>
<comment type="caution">
    <text evidence="1">The sequence shown here is derived from an EMBL/GenBank/DDBJ whole genome shotgun (WGS) entry which is preliminary data.</text>
</comment>
<dbReference type="EMBL" id="JAFNAA010000117">
    <property type="protein sequence ID" value="MBO1109952.1"/>
    <property type="molecule type" value="Genomic_DNA"/>
</dbReference>
<protein>
    <submittedName>
        <fullName evidence="1">Uncharacterized protein</fullName>
    </submittedName>
</protein>
<proteinExistence type="predicted"/>
<evidence type="ECO:0000313" key="2">
    <source>
        <dbReference type="Proteomes" id="UP000664658"/>
    </source>
</evidence>
<feature type="non-terminal residue" evidence="1">
    <location>
        <position position="1"/>
    </location>
</feature>
<organism evidence="1 2">
    <name type="scientific">Plesiomonas shigelloides</name>
    <name type="common">Aeromonas shigelloides</name>
    <dbReference type="NCBI Taxonomy" id="703"/>
    <lineage>
        <taxon>Bacteria</taxon>
        <taxon>Pseudomonadati</taxon>
        <taxon>Pseudomonadota</taxon>
        <taxon>Gammaproteobacteria</taxon>
        <taxon>Enterobacterales</taxon>
        <taxon>Enterobacteriaceae</taxon>
        <taxon>Plesiomonas</taxon>
    </lineage>
</organism>
<dbReference type="AlphaFoldDB" id="A0A8I1W8S1"/>
<dbReference type="Proteomes" id="UP000664658">
    <property type="component" value="Unassembled WGS sequence"/>
</dbReference>
<name>A0A8I1W8S1_PLESH</name>
<accession>A0A8I1W8S1</accession>
<dbReference type="RefSeq" id="WP_207542858.1">
    <property type="nucleotide sequence ID" value="NZ_JAFNAA010000117.1"/>
</dbReference>